<evidence type="ECO:0000256" key="8">
    <source>
        <dbReference type="SAM" id="SignalP"/>
    </source>
</evidence>
<dbReference type="InterPro" id="IPR006710">
    <property type="entry name" value="Glyco_hydro_43"/>
</dbReference>
<feature type="active site" description="Proton acceptor" evidence="6">
    <location>
        <position position="42"/>
    </location>
</feature>
<dbReference type="SUPFAM" id="SSF75005">
    <property type="entry name" value="Arabinanase/levansucrase/invertase"/>
    <property type="match status" value="1"/>
</dbReference>
<proteinExistence type="inferred from homology"/>
<dbReference type="PIRSF" id="PIRSF026534">
    <property type="entry name" value="Endo_alpha-L-arabinosidase"/>
    <property type="match status" value="1"/>
</dbReference>
<dbReference type="OrthoDB" id="9801455at2"/>
<dbReference type="RefSeq" id="WP_072979774.1">
    <property type="nucleotide sequence ID" value="NZ_FQXT01000001.1"/>
</dbReference>
<reference evidence="11" key="2">
    <citation type="submission" date="2016-11" db="EMBL/GenBank/DDBJ databases">
        <authorList>
            <person name="Varghese N."/>
            <person name="Submissions S."/>
        </authorList>
    </citation>
    <scope>NUCLEOTIDE SEQUENCE [LARGE SCALE GENOMIC DNA]</scope>
    <source>
        <strain evidence="11">DSM 19859</strain>
    </source>
</reference>
<dbReference type="GO" id="GO:0046558">
    <property type="term" value="F:arabinan endo-1,5-alpha-L-arabinosidase activity"/>
    <property type="evidence" value="ECO:0007669"/>
    <property type="project" value="InterPro"/>
</dbReference>
<keyword evidence="12" id="KW-1185">Reference proteome</keyword>
<evidence type="ECO:0000313" key="10">
    <source>
        <dbReference type="EMBL" id="SHH51484.1"/>
    </source>
</evidence>
<keyword evidence="8" id="KW-0732">Signal</keyword>
<organism evidence="10 11">
    <name type="scientific">Leeuwenhoekiella palythoae</name>
    <dbReference type="NCBI Taxonomy" id="573501"/>
    <lineage>
        <taxon>Bacteria</taxon>
        <taxon>Pseudomonadati</taxon>
        <taxon>Bacteroidota</taxon>
        <taxon>Flavobacteriia</taxon>
        <taxon>Flavobacteriales</taxon>
        <taxon>Flavobacteriaceae</taxon>
        <taxon>Leeuwenhoekiella</taxon>
    </lineage>
</organism>
<keyword evidence="3 5" id="KW-0378">Hydrolase</keyword>
<sequence>MKIVLLSLLTLIAFNLESNAQEVQTNENGEPPFEPNNPYVHDPVMAKDGDTYYVFGTGVGISVMSSKDLKTWKKEAPIFSEVPEWTKEALPGFSNHIWAPDIIFYQGRYHIFYSCNAKPGKPHAAIGHASTPTLDPESSDFKWTDHGKIVQSVMGRDTWQAIDANAIIDESGTPWLAFGSFWDGIKLVKLKDDMSAMAWPQEWHSLARRPSTQQPYEYELTDSQIEAAFLYEHNDYYYLFVSLDMCCRGINSDYKIAVGRSKELTGPYIDRAGFTMLDGNSTVIAIGDGKQFAALGHNSVYEIDGEDYLFAHGYSIPDDGESKLIITPIHWDNDDWPIIDINERLTK</sequence>
<dbReference type="InterPro" id="IPR050727">
    <property type="entry name" value="GH43_arabinanases"/>
</dbReference>
<dbReference type="STRING" id="573501.SAMN04487999_0389"/>
<feature type="signal peptide" evidence="8">
    <location>
        <begin position="1"/>
        <end position="20"/>
    </location>
</feature>
<comment type="pathway">
    <text evidence="1 5">Glycan metabolism; L-arabinan degradation.</text>
</comment>
<feature type="active site" description="Proton donor" evidence="6">
    <location>
        <position position="226"/>
    </location>
</feature>
<comment type="similarity">
    <text evidence="2 5">Belongs to the glycosyl hydrolase 43 family.</text>
</comment>
<evidence type="ECO:0000256" key="7">
    <source>
        <dbReference type="PIRSR" id="PIRSR026534-3"/>
    </source>
</evidence>
<dbReference type="UniPathway" id="UPA00667"/>
<dbReference type="PANTHER" id="PTHR43301">
    <property type="entry name" value="ARABINAN ENDO-1,5-ALPHA-L-ARABINOSIDASE"/>
    <property type="match status" value="1"/>
</dbReference>
<gene>
    <name evidence="9" type="ORF">DSM01_2086</name>
    <name evidence="10" type="ORF">SAMN04487999_0389</name>
</gene>
<dbReference type="EMBL" id="QOVN01000004">
    <property type="protein sequence ID" value="RXG28625.1"/>
    <property type="molecule type" value="Genomic_DNA"/>
</dbReference>
<name>A0A1M5TLA0_9FLAO</name>
<evidence type="ECO:0000256" key="5">
    <source>
        <dbReference type="PIRNR" id="PIRNR026534"/>
    </source>
</evidence>
<evidence type="ECO:0000256" key="4">
    <source>
        <dbReference type="ARBA" id="ARBA00023295"/>
    </source>
</evidence>
<keyword evidence="4 5" id="KW-0326">Glycosidase</keyword>
<dbReference type="CDD" id="cd18830">
    <property type="entry name" value="GH43_CjArb43A-like"/>
    <property type="match status" value="1"/>
</dbReference>
<evidence type="ECO:0000313" key="12">
    <source>
        <dbReference type="Proteomes" id="UP000290037"/>
    </source>
</evidence>
<dbReference type="Proteomes" id="UP000290037">
    <property type="component" value="Unassembled WGS sequence"/>
</dbReference>
<evidence type="ECO:0000256" key="1">
    <source>
        <dbReference type="ARBA" id="ARBA00004834"/>
    </source>
</evidence>
<reference evidence="9 12" key="3">
    <citation type="submission" date="2018-07" db="EMBL/GenBank/DDBJ databases">
        <title>Leeuwenhoekiella genomics.</title>
        <authorList>
            <person name="Tahon G."/>
            <person name="Willems A."/>
        </authorList>
    </citation>
    <scope>NUCLEOTIDE SEQUENCE [LARGE SCALE GENOMIC DNA]</scope>
    <source>
        <strain evidence="9 12">LMG 24856</strain>
    </source>
</reference>
<dbReference type="PANTHER" id="PTHR43301:SF3">
    <property type="entry name" value="ARABINAN ENDO-1,5-ALPHA-L-ARABINOSIDASE A-RELATED"/>
    <property type="match status" value="1"/>
</dbReference>
<dbReference type="EMBL" id="FQXT01000001">
    <property type="protein sequence ID" value="SHH51484.1"/>
    <property type="molecule type" value="Genomic_DNA"/>
</dbReference>
<dbReference type="Gene3D" id="2.115.10.20">
    <property type="entry name" value="Glycosyl hydrolase domain, family 43"/>
    <property type="match status" value="1"/>
</dbReference>
<feature type="chain" id="PRO_5013291107" evidence="8">
    <location>
        <begin position="21"/>
        <end position="347"/>
    </location>
</feature>
<evidence type="ECO:0000313" key="9">
    <source>
        <dbReference type="EMBL" id="RXG28625.1"/>
    </source>
</evidence>
<feature type="site" description="Important for catalytic activity, responsible for pKa modulation of the active site Glu and correct orientation of both the proton donor and substrate" evidence="7">
    <location>
        <position position="163"/>
    </location>
</feature>
<evidence type="ECO:0000256" key="3">
    <source>
        <dbReference type="ARBA" id="ARBA00022801"/>
    </source>
</evidence>
<evidence type="ECO:0000313" key="11">
    <source>
        <dbReference type="Proteomes" id="UP000184240"/>
    </source>
</evidence>
<dbReference type="InterPro" id="IPR016840">
    <property type="entry name" value="Glyco_hydro_43_endo_a_Ara-ase"/>
</dbReference>
<dbReference type="Proteomes" id="UP000184240">
    <property type="component" value="Unassembled WGS sequence"/>
</dbReference>
<reference evidence="10" key="1">
    <citation type="submission" date="2016-11" db="EMBL/GenBank/DDBJ databases">
        <authorList>
            <person name="Jaros S."/>
            <person name="Januszkiewicz K."/>
            <person name="Wedrychowicz H."/>
        </authorList>
    </citation>
    <scope>NUCLEOTIDE SEQUENCE [LARGE SCALE GENOMIC DNA]</scope>
    <source>
        <strain evidence="10">DSM 19859</strain>
    </source>
</reference>
<feature type="site" description="Important for substrate recognition" evidence="7">
    <location>
        <position position="297"/>
    </location>
</feature>
<evidence type="ECO:0000256" key="6">
    <source>
        <dbReference type="PIRSR" id="PIRSR026534-1"/>
    </source>
</evidence>
<accession>A0A1M5TLA0</accession>
<dbReference type="AlphaFoldDB" id="A0A1M5TLA0"/>
<dbReference type="InterPro" id="IPR023296">
    <property type="entry name" value="Glyco_hydro_beta-prop_sf"/>
</dbReference>
<dbReference type="GO" id="GO:0031222">
    <property type="term" value="P:arabinan catabolic process"/>
    <property type="evidence" value="ECO:0007669"/>
    <property type="project" value="UniProtKB-UniPathway"/>
</dbReference>
<protein>
    <submittedName>
        <fullName evidence="10">Arabinan endo-1,5-alpha-L-arabinosidase</fullName>
    </submittedName>
</protein>
<evidence type="ECO:0000256" key="2">
    <source>
        <dbReference type="ARBA" id="ARBA00009865"/>
    </source>
</evidence>
<dbReference type="Pfam" id="PF04616">
    <property type="entry name" value="Glyco_hydro_43"/>
    <property type="match status" value="1"/>
</dbReference>